<name>A0AAD6UPC6_9AGAR</name>
<proteinExistence type="predicted"/>
<accession>A0AAD6UPC6</accession>
<gene>
    <name evidence="3" type="ORF">B0H15DRAFT_210692</name>
    <name evidence="2" type="ORF">B0H15DRAFT_210805</name>
</gene>
<feature type="compositionally biased region" description="Basic and acidic residues" evidence="1">
    <location>
        <begin position="193"/>
        <end position="217"/>
    </location>
</feature>
<reference evidence="2" key="1">
    <citation type="submission" date="2023-03" db="EMBL/GenBank/DDBJ databases">
        <title>Massive genome expansion in bonnet fungi (Mycena s.s.) driven by repeated elements and novel gene families across ecological guilds.</title>
        <authorList>
            <consortium name="Lawrence Berkeley National Laboratory"/>
            <person name="Harder C.B."/>
            <person name="Miyauchi S."/>
            <person name="Viragh M."/>
            <person name="Kuo A."/>
            <person name="Thoen E."/>
            <person name="Andreopoulos B."/>
            <person name="Lu D."/>
            <person name="Skrede I."/>
            <person name="Drula E."/>
            <person name="Henrissat B."/>
            <person name="Morin E."/>
            <person name="Kohler A."/>
            <person name="Barry K."/>
            <person name="LaButti K."/>
            <person name="Morin E."/>
            <person name="Salamov A."/>
            <person name="Lipzen A."/>
            <person name="Mereny Z."/>
            <person name="Hegedus B."/>
            <person name="Baldrian P."/>
            <person name="Stursova M."/>
            <person name="Weitz H."/>
            <person name="Taylor A."/>
            <person name="Grigoriev I.V."/>
            <person name="Nagy L.G."/>
            <person name="Martin F."/>
            <person name="Kauserud H."/>
        </authorList>
    </citation>
    <scope>NUCLEOTIDE SEQUENCE</scope>
    <source>
        <strain evidence="2">CBHHK173m</strain>
    </source>
</reference>
<evidence type="ECO:0000313" key="2">
    <source>
        <dbReference type="EMBL" id="KAJ7103387.1"/>
    </source>
</evidence>
<comment type="caution">
    <text evidence="2">The sequence shown here is derived from an EMBL/GenBank/DDBJ whole genome shotgun (WGS) entry which is preliminary data.</text>
</comment>
<sequence length="217" mass="23291">MRARPVQAAGRTSRAADPMHLRAGTRQSPPIVCRAGRPRTSSFTLCTVDARSPAHSGCVRAPCASGGVDMVGSASGGRRHWDTTIAANRAPHSPPAHQADRRAQFLRRHSGCARAPCKRGGHHSRSERVGLGSCGRKHLASANVLRPAPRKRTGCLRGFALMRRCGASVGPLGVSGLRAPPRRGRSTSHPSRRSRDLAENSARDPRILTERRLYSAP</sequence>
<evidence type="ECO:0000313" key="4">
    <source>
        <dbReference type="Proteomes" id="UP001222325"/>
    </source>
</evidence>
<dbReference type="EMBL" id="JARJCN010000002">
    <property type="protein sequence ID" value="KAJ7103387.1"/>
    <property type="molecule type" value="Genomic_DNA"/>
</dbReference>
<dbReference type="EMBL" id="JARJCN010000002">
    <property type="protein sequence ID" value="KAJ7103389.1"/>
    <property type="molecule type" value="Genomic_DNA"/>
</dbReference>
<dbReference type="AlphaFoldDB" id="A0AAD6UPC6"/>
<feature type="region of interest" description="Disordered" evidence="1">
    <location>
        <begin position="1"/>
        <end position="25"/>
    </location>
</feature>
<feature type="region of interest" description="Disordered" evidence="1">
    <location>
        <begin position="170"/>
        <end position="217"/>
    </location>
</feature>
<evidence type="ECO:0000256" key="1">
    <source>
        <dbReference type="SAM" id="MobiDB-lite"/>
    </source>
</evidence>
<protein>
    <submittedName>
        <fullName evidence="2">Uncharacterized protein</fullName>
    </submittedName>
</protein>
<organism evidence="2 4">
    <name type="scientific">Mycena belliarum</name>
    <dbReference type="NCBI Taxonomy" id="1033014"/>
    <lineage>
        <taxon>Eukaryota</taxon>
        <taxon>Fungi</taxon>
        <taxon>Dikarya</taxon>
        <taxon>Basidiomycota</taxon>
        <taxon>Agaricomycotina</taxon>
        <taxon>Agaricomycetes</taxon>
        <taxon>Agaricomycetidae</taxon>
        <taxon>Agaricales</taxon>
        <taxon>Marasmiineae</taxon>
        <taxon>Mycenaceae</taxon>
        <taxon>Mycena</taxon>
    </lineage>
</organism>
<evidence type="ECO:0000313" key="3">
    <source>
        <dbReference type="EMBL" id="KAJ7103389.1"/>
    </source>
</evidence>
<feature type="compositionally biased region" description="Basic residues" evidence="1">
    <location>
        <begin position="180"/>
        <end position="192"/>
    </location>
</feature>
<keyword evidence="4" id="KW-1185">Reference proteome</keyword>
<dbReference type="Proteomes" id="UP001222325">
    <property type="component" value="Unassembled WGS sequence"/>
</dbReference>